<dbReference type="PANTHER" id="PTHR43156:SF2">
    <property type="entry name" value="STAGE II SPORULATION PROTEIN E"/>
    <property type="match status" value="1"/>
</dbReference>
<dbReference type="CDD" id="cd00130">
    <property type="entry name" value="PAS"/>
    <property type="match status" value="1"/>
</dbReference>
<reference evidence="3 4" key="1">
    <citation type="submission" date="2015-03" db="EMBL/GenBank/DDBJ databases">
        <authorList>
            <person name="Murphy D."/>
        </authorList>
    </citation>
    <scope>NUCLEOTIDE SEQUENCE [LARGE SCALE GENOMIC DNA]</scope>
    <source>
        <strain evidence="3 4">DSM 44277</strain>
    </source>
</reference>
<dbReference type="SUPFAM" id="SSF81606">
    <property type="entry name" value="PP2C-like"/>
    <property type="match status" value="1"/>
</dbReference>
<accession>A0A0U0W4R6</accession>
<name>A0A0U0W4R6_MYCBE</name>
<evidence type="ECO:0000256" key="1">
    <source>
        <dbReference type="ARBA" id="ARBA00022801"/>
    </source>
</evidence>
<dbReference type="EMBL" id="CSTD01000001">
    <property type="protein sequence ID" value="CPR07149.1"/>
    <property type="molecule type" value="Genomic_DNA"/>
</dbReference>
<dbReference type="InterPro" id="IPR001932">
    <property type="entry name" value="PPM-type_phosphatase-like_dom"/>
</dbReference>
<dbReference type="Gene3D" id="3.30.450.20">
    <property type="entry name" value="PAS domain"/>
    <property type="match status" value="1"/>
</dbReference>
<dbReference type="Proteomes" id="UP000198875">
    <property type="component" value="Unassembled WGS sequence"/>
</dbReference>
<dbReference type="InterPro" id="IPR000014">
    <property type="entry name" value="PAS"/>
</dbReference>
<dbReference type="AlphaFoldDB" id="A0A0U0W4R6"/>
<dbReference type="InterPro" id="IPR052016">
    <property type="entry name" value="Bact_Sigma-Reg"/>
</dbReference>
<keyword evidence="1" id="KW-0378">Hydrolase</keyword>
<evidence type="ECO:0000313" key="3">
    <source>
        <dbReference type="EMBL" id="CPR07149.1"/>
    </source>
</evidence>
<evidence type="ECO:0000313" key="4">
    <source>
        <dbReference type="Proteomes" id="UP000198875"/>
    </source>
</evidence>
<feature type="domain" description="PPM-type phosphatase" evidence="2">
    <location>
        <begin position="163"/>
        <end position="383"/>
    </location>
</feature>
<dbReference type="Gene3D" id="3.60.40.10">
    <property type="entry name" value="PPM-type phosphatase domain"/>
    <property type="match status" value="1"/>
</dbReference>
<dbReference type="RefSeq" id="WP_085181566.1">
    <property type="nucleotide sequence ID" value="NZ_CSTD01000001.1"/>
</dbReference>
<dbReference type="InterPro" id="IPR035965">
    <property type="entry name" value="PAS-like_dom_sf"/>
</dbReference>
<dbReference type="OrthoDB" id="5241041at2"/>
<gene>
    <name evidence="3" type="ORF">BN971_00939</name>
</gene>
<protein>
    <submittedName>
        <fullName evidence="3">Putative PAS/PAC sensor protein</fullName>
    </submittedName>
</protein>
<dbReference type="InterPro" id="IPR036457">
    <property type="entry name" value="PPM-type-like_dom_sf"/>
</dbReference>
<dbReference type="PANTHER" id="PTHR43156">
    <property type="entry name" value="STAGE II SPORULATION PROTEIN E-RELATED"/>
    <property type="match status" value="1"/>
</dbReference>
<dbReference type="SUPFAM" id="SSF55785">
    <property type="entry name" value="PYP-like sensor domain (PAS domain)"/>
    <property type="match status" value="1"/>
</dbReference>
<dbReference type="GO" id="GO:0016791">
    <property type="term" value="F:phosphatase activity"/>
    <property type="evidence" value="ECO:0007669"/>
    <property type="project" value="TreeGrafter"/>
</dbReference>
<evidence type="ECO:0000259" key="2">
    <source>
        <dbReference type="SMART" id="SM00331"/>
    </source>
</evidence>
<dbReference type="Pfam" id="PF07228">
    <property type="entry name" value="SpoIIE"/>
    <property type="match status" value="1"/>
</dbReference>
<organism evidence="3 4">
    <name type="scientific">Mycobacterium bohemicum DSM 44277</name>
    <dbReference type="NCBI Taxonomy" id="1236609"/>
    <lineage>
        <taxon>Bacteria</taxon>
        <taxon>Bacillati</taxon>
        <taxon>Actinomycetota</taxon>
        <taxon>Actinomycetes</taxon>
        <taxon>Mycobacteriales</taxon>
        <taxon>Mycobacteriaceae</taxon>
        <taxon>Mycobacterium</taxon>
    </lineage>
</organism>
<sequence length="398" mass="42519">MTDAAVEDFWDNGPCGHLIARLDGRIVRVNATLARWLNYDGKALQGRLFSELFTPAGRIHYDTHFGPLLHTSGELRGVTLDLVAADGARLPMFLTANVKSGPDGGPESLRITALDASDRRAYERELLEERQRAAAEHGRVRELAETLRRSLLPPVLVPPAGLDAADYYYTASVDDVGGDFYDLFPLSRTRWGFFLGDVVGKGVEAAVVTGLTRYALRAAAVSNEDPVQVLHNLHSVLRQKLGAALHDRFSTVIYGNLTKGDNGFDVELASGGHLPPLRLHADGRADYVDIVGGQPVGLIAEPHFVCTRIRLAPGDTLVLYTDGLTEASTGVGHERYDDQGALLAFAKSHAPTTASGIVSAVHALLDGLGTGVQDDVAVLALGVPAAHNSGIRSSNPAN</sequence>
<dbReference type="SMART" id="SM00331">
    <property type="entry name" value="PP2C_SIG"/>
    <property type="match status" value="1"/>
</dbReference>
<proteinExistence type="predicted"/>